<dbReference type="OrthoDB" id="1470350at2759"/>
<name>A0A835I7M2_9MAGN</name>
<keyword evidence="1" id="KW-0472">Membrane</keyword>
<dbReference type="Proteomes" id="UP000631114">
    <property type="component" value="Unassembled WGS sequence"/>
</dbReference>
<gene>
    <name evidence="2" type="ORF">IFM89_027501</name>
</gene>
<evidence type="ECO:0008006" key="4">
    <source>
        <dbReference type="Google" id="ProtNLM"/>
    </source>
</evidence>
<evidence type="ECO:0000313" key="3">
    <source>
        <dbReference type="Proteomes" id="UP000631114"/>
    </source>
</evidence>
<dbReference type="EMBL" id="JADFTS010000004">
    <property type="protein sequence ID" value="KAF9611187.1"/>
    <property type="molecule type" value="Genomic_DNA"/>
</dbReference>
<protein>
    <recommendedName>
        <fullName evidence="4">Cytochrome P450</fullName>
    </recommendedName>
</protein>
<keyword evidence="1" id="KW-1133">Transmembrane helix</keyword>
<comment type="caution">
    <text evidence="2">The sequence shown here is derived from an EMBL/GenBank/DDBJ whole genome shotgun (WGS) entry which is preliminary data.</text>
</comment>
<feature type="transmembrane region" description="Helical" evidence="1">
    <location>
        <begin position="6"/>
        <end position="29"/>
    </location>
</feature>
<evidence type="ECO:0000313" key="2">
    <source>
        <dbReference type="EMBL" id="KAF9611187.1"/>
    </source>
</evidence>
<dbReference type="AlphaFoldDB" id="A0A835I7M2"/>
<keyword evidence="3" id="KW-1185">Reference proteome</keyword>
<proteinExistence type="predicted"/>
<reference evidence="2 3" key="1">
    <citation type="submission" date="2020-10" db="EMBL/GenBank/DDBJ databases">
        <title>The Coptis chinensis genome and diversification of protoberbering-type alkaloids.</title>
        <authorList>
            <person name="Wang B."/>
            <person name="Shu S."/>
            <person name="Song C."/>
            <person name="Liu Y."/>
        </authorList>
    </citation>
    <scope>NUCLEOTIDE SEQUENCE [LARGE SCALE GENOMIC DNA]</scope>
    <source>
        <strain evidence="2">HL-2020</strain>
        <tissue evidence="2">Leaf</tissue>
    </source>
</reference>
<keyword evidence="1" id="KW-0812">Transmembrane</keyword>
<organism evidence="2 3">
    <name type="scientific">Coptis chinensis</name>
    <dbReference type="NCBI Taxonomy" id="261450"/>
    <lineage>
        <taxon>Eukaryota</taxon>
        <taxon>Viridiplantae</taxon>
        <taxon>Streptophyta</taxon>
        <taxon>Embryophyta</taxon>
        <taxon>Tracheophyta</taxon>
        <taxon>Spermatophyta</taxon>
        <taxon>Magnoliopsida</taxon>
        <taxon>Ranunculales</taxon>
        <taxon>Ranunculaceae</taxon>
        <taxon>Coptidoideae</taxon>
        <taxon>Coptis</taxon>
    </lineage>
</organism>
<sequence>MGGMQQNLLVICAVFVISWAWKAFVWVWLKPKKLEKCLREQGIKGPPYNFMSGNYKETMSSRQAARSKPTELSHNIVPRVIPFIHHTIEKYGGNRPAAGLGMSHVEEVPNVCRVFYIMNFN</sequence>
<accession>A0A835I7M2</accession>
<evidence type="ECO:0000256" key="1">
    <source>
        <dbReference type="SAM" id="Phobius"/>
    </source>
</evidence>